<keyword evidence="2" id="KW-1185">Reference proteome</keyword>
<reference evidence="1 2" key="1">
    <citation type="submission" date="2023-08" db="EMBL/GenBank/DDBJ databases">
        <title>A Necator americanus chromosomal reference genome.</title>
        <authorList>
            <person name="Ilik V."/>
            <person name="Petrzelkova K.J."/>
            <person name="Pardy F."/>
            <person name="Fuh T."/>
            <person name="Niatou-Singa F.S."/>
            <person name="Gouil Q."/>
            <person name="Baker L."/>
            <person name="Ritchie M.E."/>
            <person name="Jex A.R."/>
            <person name="Gazzola D."/>
            <person name="Li H."/>
            <person name="Toshio Fujiwara R."/>
            <person name="Zhan B."/>
            <person name="Aroian R.V."/>
            <person name="Pafco B."/>
            <person name="Schwarz E.M."/>
        </authorList>
    </citation>
    <scope>NUCLEOTIDE SEQUENCE [LARGE SCALE GENOMIC DNA]</scope>
    <source>
        <strain evidence="1 2">Aroian</strain>
        <tissue evidence="1">Whole animal</tissue>
    </source>
</reference>
<evidence type="ECO:0000313" key="1">
    <source>
        <dbReference type="EMBL" id="KAK6732301.1"/>
    </source>
</evidence>
<comment type="caution">
    <text evidence="1">The sequence shown here is derived from an EMBL/GenBank/DDBJ whole genome shotgun (WGS) entry which is preliminary data.</text>
</comment>
<accession>A0ABR1C2S7</accession>
<protein>
    <submittedName>
        <fullName evidence="1">Uncharacterized protein</fullName>
    </submittedName>
</protein>
<name>A0ABR1C2S7_NECAM</name>
<dbReference type="EMBL" id="JAVFWL010000002">
    <property type="protein sequence ID" value="KAK6732301.1"/>
    <property type="molecule type" value="Genomic_DNA"/>
</dbReference>
<organism evidence="1 2">
    <name type="scientific">Necator americanus</name>
    <name type="common">Human hookworm</name>
    <dbReference type="NCBI Taxonomy" id="51031"/>
    <lineage>
        <taxon>Eukaryota</taxon>
        <taxon>Metazoa</taxon>
        <taxon>Ecdysozoa</taxon>
        <taxon>Nematoda</taxon>
        <taxon>Chromadorea</taxon>
        <taxon>Rhabditida</taxon>
        <taxon>Rhabditina</taxon>
        <taxon>Rhabditomorpha</taxon>
        <taxon>Strongyloidea</taxon>
        <taxon>Ancylostomatidae</taxon>
        <taxon>Bunostominae</taxon>
        <taxon>Necator</taxon>
    </lineage>
</organism>
<proteinExistence type="predicted"/>
<sequence>MEIRNCQDGSSGDMDVLVELDLEPGKNANMREKGLKIVYNFISSISSLISALPDQDPTKILIRCPQ</sequence>
<evidence type="ECO:0000313" key="2">
    <source>
        <dbReference type="Proteomes" id="UP001303046"/>
    </source>
</evidence>
<gene>
    <name evidence="1" type="primary">Necator_chrII.g4385</name>
    <name evidence="1" type="ORF">RB195_016593</name>
</gene>
<dbReference type="Proteomes" id="UP001303046">
    <property type="component" value="Unassembled WGS sequence"/>
</dbReference>